<keyword evidence="3" id="KW-1185">Reference proteome</keyword>
<sequence length="161" mass="16674">MCGERDLALRVGHALAERGMRVVTAESCTGGWVAKRITDVAGSSSWFDVGYVTYSDAAKQRLLGVPEEVFERHGAVSAACVHAMAAGALERGGGDVAVAVSGIAGPGGGSPDKPVGTVWFGFARRGGEVETELCHFEGDRDAVRRAAVDFALGGVLARVAR</sequence>
<evidence type="ECO:0000313" key="3">
    <source>
        <dbReference type="Proteomes" id="UP000095342"/>
    </source>
</evidence>
<gene>
    <name evidence="2" type="ORF">BJI67_04150</name>
</gene>
<dbReference type="KEGG" id="aaeo:BJI67_04150"/>
<dbReference type="NCBIfam" id="TIGR00199">
    <property type="entry name" value="PncC_domain"/>
    <property type="match status" value="1"/>
</dbReference>
<dbReference type="NCBIfam" id="NF002975">
    <property type="entry name" value="PRK03661.1"/>
    <property type="match status" value="1"/>
</dbReference>
<dbReference type="Pfam" id="PF02464">
    <property type="entry name" value="CinA"/>
    <property type="match status" value="1"/>
</dbReference>
<feature type="domain" description="CinA C-terminal" evidence="1">
    <location>
        <begin position="6"/>
        <end position="155"/>
    </location>
</feature>
<dbReference type="AlphaFoldDB" id="A0A1D8K5Y2"/>
<dbReference type="EMBL" id="CP017448">
    <property type="protein sequence ID" value="AOV16368.1"/>
    <property type="molecule type" value="Genomic_DNA"/>
</dbReference>
<evidence type="ECO:0000313" key="2">
    <source>
        <dbReference type="EMBL" id="AOV16368.1"/>
    </source>
</evidence>
<dbReference type="InterPro" id="IPR008136">
    <property type="entry name" value="CinA_C"/>
</dbReference>
<evidence type="ECO:0000259" key="1">
    <source>
        <dbReference type="Pfam" id="PF02464"/>
    </source>
</evidence>
<dbReference type="SUPFAM" id="SSF142433">
    <property type="entry name" value="CinA-like"/>
    <property type="match status" value="1"/>
</dbReference>
<protein>
    <submittedName>
        <fullName evidence="2">Damage-inducible protein CinA</fullName>
    </submittedName>
</protein>
<dbReference type="RefSeq" id="WP_070071961.1">
    <property type="nucleotide sequence ID" value="NZ_CP017448.1"/>
</dbReference>
<proteinExistence type="predicted"/>
<dbReference type="Proteomes" id="UP000095342">
    <property type="component" value="Chromosome"/>
</dbReference>
<dbReference type="InterPro" id="IPR036653">
    <property type="entry name" value="CinA-like_C"/>
</dbReference>
<reference evidence="2 3" key="1">
    <citation type="submission" date="2016-09" db="EMBL/GenBank/DDBJ databases">
        <title>Acidihalobacter prosperus V6 (DSM14174).</title>
        <authorList>
            <person name="Khaleque H.N."/>
            <person name="Ramsay J.P."/>
            <person name="Murphy R.J.T."/>
            <person name="Kaksonen A.H."/>
            <person name="Boxall N.J."/>
            <person name="Watkin E.L.J."/>
        </authorList>
    </citation>
    <scope>NUCLEOTIDE SEQUENCE [LARGE SCALE GENOMIC DNA]</scope>
    <source>
        <strain evidence="2 3">V6</strain>
    </source>
</reference>
<name>A0A1D8K5Y2_9GAMM</name>
<organism evidence="2 3">
    <name type="scientific">Acidihalobacter aeolianus</name>
    <dbReference type="NCBI Taxonomy" id="2792603"/>
    <lineage>
        <taxon>Bacteria</taxon>
        <taxon>Pseudomonadati</taxon>
        <taxon>Pseudomonadota</taxon>
        <taxon>Gammaproteobacteria</taxon>
        <taxon>Chromatiales</taxon>
        <taxon>Ectothiorhodospiraceae</taxon>
        <taxon>Acidihalobacter</taxon>
    </lineage>
</organism>
<dbReference type="Gene3D" id="3.90.950.20">
    <property type="entry name" value="CinA-like"/>
    <property type="match status" value="1"/>
</dbReference>
<accession>A0A1D8K5Y2</accession>